<protein>
    <recommendedName>
        <fullName evidence="3">N-acetyltransferase domain-containing protein</fullName>
    </recommendedName>
</protein>
<dbReference type="CDD" id="cd04301">
    <property type="entry name" value="NAT_SF"/>
    <property type="match status" value="1"/>
</dbReference>
<gene>
    <name evidence="4" type="ORF">A3844_17555</name>
</gene>
<keyword evidence="2" id="KW-0012">Acyltransferase</keyword>
<evidence type="ECO:0000313" key="4">
    <source>
        <dbReference type="EMBL" id="OKP85064.1"/>
    </source>
</evidence>
<evidence type="ECO:0000313" key="5">
    <source>
        <dbReference type="Proteomes" id="UP000186058"/>
    </source>
</evidence>
<dbReference type="RefSeq" id="WP_074108109.1">
    <property type="nucleotide sequence ID" value="NZ_LVWI01000048.1"/>
</dbReference>
<dbReference type="EMBL" id="LVWI01000048">
    <property type="protein sequence ID" value="OKP85064.1"/>
    <property type="molecule type" value="Genomic_DNA"/>
</dbReference>
<dbReference type="SUPFAM" id="SSF55729">
    <property type="entry name" value="Acyl-CoA N-acyltransferases (Nat)"/>
    <property type="match status" value="1"/>
</dbReference>
<evidence type="ECO:0000259" key="3">
    <source>
        <dbReference type="PROSITE" id="PS51186"/>
    </source>
</evidence>
<accession>A0ABX3ELG7</accession>
<proteinExistence type="predicted"/>
<dbReference type="InterPro" id="IPR016181">
    <property type="entry name" value="Acyl_CoA_acyltransferase"/>
</dbReference>
<keyword evidence="5" id="KW-1185">Reference proteome</keyword>
<dbReference type="PANTHER" id="PTHR43420">
    <property type="entry name" value="ACETYLTRANSFERASE"/>
    <property type="match status" value="1"/>
</dbReference>
<evidence type="ECO:0000256" key="1">
    <source>
        <dbReference type="ARBA" id="ARBA00022679"/>
    </source>
</evidence>
<evidence type="ECO:0000256" key="2">
    <source>
        <dbReference type="ARBA" id="ARBA00023315"/>
    </source>
</evidence>
<organism evidence="4 5">
    <name type="scientific">Paenibacillus helianthi</name>
    <dbReference type="NCBI Taxonomy" id="1349432"/>
    <lineage>
        <taxon>Bacteria</taxon>
        <taxon>Bacillati</taxon>
        <taxon>Bacillota</taxon>
        <taxon>Bacilli</taxon>
        <taxon>Bacillales</taxon>
        <taxon>Paenibacillaceae</taxon>
        <taxon>Paenibacillus</taxon>
    </lineage>
</organism>
<dbReference type="PANTHER" id="PTHR43420:SF12">
    <property type="entry name" value="N-ACETYLTRANSFERASE DOMAIN-CONTAINING PROTEIN"/>
    <property type="match status" value="1"/>
</dbReference>
<dbReference type="Pfam" id="PF00583">
    <property type="entry name" value="Acetyltransf_1"/>
    <property type="match status" value="1"/>
</dbReference>
<feature type="domain" description="N-acetyltransferase" evidence="3">
    <location>
        <begin position="150"/>
        <end position="282"/>
    </location>
</feature>
<dbReference type="PROSITE" id="PS51186">
    <property type="entry name" value="GNAT"/>
    <property type="match status" value="1"/>
</dbReference>
<keyword evidence="1" id="KW-0808">Transferase</keyword>
<dbReference type="InterPro" id="IPR000182">
    <property type="entry name" value="GNAT_dom"/>
</dbReference>
<dbReference type="Proteomes" id="UP000186058">
    <property type="component" value="Unassembled WGS sequence"/>
</dbReference>
<name>A0ABX3ELG7_9BACL</name>
<reference evidence="4 5" key="1">
    <citation type="submission" date="2016-03" db="EMBL/GenBank/DDBJ databases">
        <authorList>
            <person name="Sant'Anna F.H."/>
            <person name="Ambrosini A."/>
            <person name="Souza R."/>
            <person name="Bach E."/>
            <person name="Fernandes G."/>
            <person name="Balsanelli E."/>
            <person name="Baura V.A."/>
            <person name="Souza E.M."/>
            <person name="Passaglia L."/>
        </authorList>
    </citation>
    <scope>NUCLEOTIDE SEQUENCE [LARGE SCALE GENOMIC DNA]</scope>
    <source>
        <strain evidence="4 5">P26E</strain>
    </source>
</reference>
<sequence length="282" mass="32031">MEQENSKPILQLVSLISTGAEDFVREAFAKQKVTVVYHEESGDNQGVFCLAEDDDCVIAYAAFIRTDGIGSLLKMIEDSIKPYIAEECRELCCNVYGGNKEIIECIRSLGFTSDMEGYQFKYDLSSPGSLDETSVLWEQGFTPDMLEPFIVLFDGAYHQLLQDNGWETDRYQKNPEHFLRALTRYESAGGVRSFWLQSQLVGAYISEGQYIRDVVVAPEFQNRGFGRILLQSCVNRMSSLLPGGPIYLRVAASNQGAKRFYERNHFVECCYFAEHTYPRPDC</sequence>
<dbReference type="InterPro" id="IPR050680">
    <property type="entry name" value="YpeA/RimI_acetyltransf"/>
</dbReference>
<dbReference type="Gene3D" id="3.40.630.30">
    <property type="match status" value="1"/>
</dbReference>
<comment type="caution">
    <text evidence="4">The sequence shown here is derived from an EMBL/GenBank/DDBJ whole genome shotgun (WGS) entry which is preliminary data.</text>
</comment>